<dbReference type="CDD" id="cd00156">
    <property type="entry name" value="REC"/>
    <property type="match status" value="1"/>
</dbReference>
<evidence type="ECO:0000256" key="1">
    <source>
        <dbReference type="ARBA" id="ARBA00022679"/>
    </source>
</evidence>
<dbReference type="PANTHER" id="PTHR43102">
    <property type="entry name" value="SLR1143 PROTEIN"/>
    <property type="match status" value="1"/>
</dbReference>
<evidence type="ECO:0000313" key="6">
    <source>
        <dbReference type="Proteomes" id="UP000830729"/>
    </source>
</evidence>
<proteinExistence type="predicted"/>
<dbReference type="SUPFAM" id="SSF52172">
    <property type="entry name" value="CheY-like"/>
    <property type="match status" value="1"/>
</dbReference>
<dbReference type="AlphaFoldDB" id="A0A8U0HR65"/>
<keyword evidence="1" id="KW-0808">Transferase</keyword>
<dbReference type="PANTHER" id="PTHR43102:SF2">
    <property type="entry name" value="GAF DOMAIN-CONTAINING PROTEIN"/>
    <property type="match status" value="1"/>
</dbReference>
<dbReference type="SMART" id="SM00065">
    <property type="entry name" value="GAF"/>
    <property type="match status" value="1"/>
</dbReference>
<gene>
    <name evidence="5" type="ORF">M0R89_12960</name>
</gene>
<dbReference type="GO" id="GO:0000160">
    <property type="term" value="P:phosphorelay signal transduction system"/>
    <property type="evidence" value="ECO:0007669"/>
    <property type="project" value="InterPro"/>
</dbReference>
<accession>A0A8U0HR65</accession>
<dbReference type="InterPro" id="IPR011006">
    <property type="entry name" value="CheY-like_superfamily"/>
</dbReference>
<dbReference type="KEGG" id="halx:M0R89_12960"/>
<dbReference type="GeneID" id="72186125"/>
<dbReference type="SUPFAM" id="SSF55781">
    <property type="entry name" value="GAF domain-like"/>
    <property type="match status" value="1"/>
</dbReference>
<dbReference type="GO" id="GO:0016301">
    <property type="term" value="F:kinase activity"/>
    <property type="evidence" value="ECO:0007669"/>
    <property type="project" value="UniProtKB-KW"/>
</dbReference>
<dbReference type="RefSeq" id="WP_248649506.1">
    <property type="nucleotide sequence ID" value="NZ_CP096659.1"/>
</dbReference>
<dbReference type="PROSITE" id="PS50110">
    <property type="entry name" value="RESPONSE_REGULATORY"/>
    <property type="match status" value="1"/>
</dbReference>
<sequence>MSGLTIVCVDPDESAREETLAQLRDAGDAPTLVTAESLAAAEERVRDRDVDCVVTEHDLPDGTGLELAARVRDFRPSVGCVLYTAADREQLATDEFGDPVAEYVAKDAPNAAEQLRNVVAFTGSFRTQTAYPLPQNETDRLAALEAYELDPETLQDDVERITDLAARHLDVPMASVNLIKEHSQEFLVCHGANWTPTNREDSICTYAIVEDGPVAVVEDVKEDPRFAENRTLDDLGIRSYAGADLRTSDGLAIGTLCAYGEEPRTFSESDREFLATLADVTMTVLELHHEVTQLQRDPADLPERDAGSGRR</sequence>
<dbReference type="Pfam" id="PF01590">
    <property type="entry name" value="GAF"/>
    <property type="match status" value="1"/>
</dbReference>
<comment type="caution">
    <text evidence="3">Lacks conserved residue(s) required for the propagation of feature annotation.</text>
</comment>
<dbReference type="EMBL" id="CP096659">
    <property type="protein sequence ID" value="UPV73450.1"/>
    <property type="molecule type" value="Genomic_DNA"/>
</dbReference>
<evidence type="ECO:0000259" key="4">
    <source>
        <dbReference type="PROSITE" id="PS50110"/>
    </source>
</evidence>
<evidence type="ECO:0000256" key="3">
    <source>
        <dbReference type="PROSITE-ProRule" id="PRU00169"/>
    </source>
</evidence>
<dbReference type="InterPro" id="IPR003018">
    <property type="entry name" value="GAF"/>
</dbReference>
<dbReference type="Gene3D" id="3.30.450.40">
    <property type="match status" value="1"/>
</dbReference>
<organism evidence="5 6">
    <name type="scientific">Halorussus limi</name>
    <dbReference type="NCBI Taxonomy" id="2938695"/>
    <lineage>
        <taxon>Archaea</taxon>
        <taxon>Methanobacteriati</taxon>
        <taxon>Methanobacteriota</taxon>
        <taxon>Stenosarchaea group</taxon>
        <taxon>Halobacteria</taxon>
        <taxon>Halobacteriales</taxon>
        <taxon>Haladaptataceae</taxon>
        <taxon>Halorussus</taxon>
    </lineage>
</organism>
<dbReference type="Pfam" id="PF00072">
    <property type="entry name" value="Response_reg"/>
    <property type="match status" value="1"/>
</dbReference>
<dbReference type="SMART" id="SM00448">
    <property type="entry name" value="REC"/>
    <property type="match status" value="1"/>
</dbReference>
<keyword evidence="2" id="KW-0418">Kinase</keyword>
<keyword evidence="6" id="KW-1185">Reference proteome</keyword>
<protein>
    <submittedName>
        <fullName evidence="5">GAF domain-containing protein</fullName>
    </submittedName>
</protein>
<dbReference type="Gene3D" id="3.40.50.2300">
    <property type="match status" value="1"/>
</dbReference>
<evidence type="ECO:0000313" key="5">
    <source>
        <dbReference type="EMBL" id="UPV73450.1"/>
    </source>
</evidence>
<name>A0A8U0HR65_9EURY</name>
<feature type="domain" description="Response regulatory" evidence="4">
    <location>
        <begin position="5"/>
        <end position="121"/>
    </location>
</feature>
<reference evidence="5 6" key="1">
    <citation type="submission" date="2022-04" db="EMBL/GenBank/DDBJ databases">
        <title>Diverse halophilic archaea isolated from saline environments.</title>
        <authorList>
            <person name="Cui H.-L."/>
        </authorList>
    </citation>
    <scope>NUCLEOTIDE SEQUENCE [LARGE SCALE GENOMIC DNA]</scope>
    <source>
        <strain evidence="5 6">XZYJT49</strain>
    </source>
</reference>
<dbReference type="InterPro" id="IPR029016">
    <property type="entry name" value="GAF-like_dom_sf"/>
</dbReference>
<dbReference type="Proteomes" id="UP000830729">
    <property type="component" value="Chromosome"/>
</dbReference>
<evidence type="ECO:0000256" key="2">
    <source>
        <dbReference type="ARBA" id="ARBA00022777"/>
    </source>
</evidence>
<dbReference type="InterPro" id="IPR001789">
    <property type="entry name" value="Sig_transdc_resp-reg_receiver"/>
</dbReference>